<feature type="transmembrane region" description="Helical" evidence="1">
    <location>
        <begin position="309"/>
        <end position="331"/>
    </location>
</feature>
<feature type="transmembrane region" description="Helical" evidence="1">
    <location>
        <begin position="410"/>
        <end position="432"/>
    </location>
</feature>
<accession>A0A0R2L0U7</accession>
<keyword evidence="4" id="KW-1185">Reference proteome</keyword>
<organism evidence="3 4">
    <name type="scientific">Furfurilactobacillus siliginis</name>
    <dbReference type="NCBI Taxonomy" id="348151"/>
    <lineage>
        <taxon>Bacteria</taxon>
        <taxon>Bacillati</taxon>
        <taxon>Bacillota</taxon>
        <taxon>Bacilli</taxon>
        <taxon>Lactobacillales</taxon>
        <taxon>Lactobacillaceae</taxon>
        <taxon>Furfurilactobacillus</taxon>
    </lineage>
</organism>
<evidence type="ECO:0000313" key="3">
    <source>
        <dbReference type="EMBL" id="KRN95315.1"/>
    </source>
</evidence>
<dbReference type="Proteomes" id="UP000051139">
    <property type="component" value="Unassembled WGS sequence"/>
</dbReference>
<gene>
    <name evidence="3" type="ORF">IV55_GL000302</name>
    <name evidence="2" type="ORF">LSI01_05980</name>
</gene>
<sequence length="464" mass="51990">MSGILIPISLFTRVFSYGLPGTVAELPFVALLILVLFEASQRTDSLSAPHISRGVVLYTLLVLFAQFIVIARSYAKYTDSIQGIGIVTSFVDIIGLVATFVLAYYAVSLTINSTASILTFVRSTLITLAIFELVVLIPQIIASMTPLLHGWVDFLAMMFEKRWHGRNFYVNGSYATTMGRINGFEAEAGYLAGQIGLVFIPLLVAGIGNHFVFFSNTKYNEKKQRYLLIGLFLVTLLVLFFAKTTTGFLVIGLSIMALFWKSNQHERKFLMKVAGVALVLAFIAYLLVSPVRHLLNDYLFKKSGTDNRLGGTIALFITFFQHPLLGVGNGWTGPYLVENAPEWSKSNWEFIYVYATGGYPILSIWGGWLAQFGLLLVVAPVVYIYKQLITTLKFKKLLLNTNNPTDSSKLYLLLSDAFEIYLAMFAFLAFFIFSWSEYYILISFFFYVVGLKILKKSIETVKTA</sequence>
<evidence type="ECO:0000256" key="1">
    <source>
        <dbReference type="SAM" id="Phobius"/>
    </source>
</evidence>
<keyword evidence="1" id="KW-0472">Membrane</keyword>
<feature type="transmembrane region" description="Helical" evidence="1">
    <location>
        <begin position="438"/>
        <end position="454"/>
    </location>
</feature>
<keyword evidence="1" id="KW-0812">Transmembrane</keyword>
<evidence type="ECO:0000313" key="2">
    <source>
        <dbReference type="EMBL" id="GEK28287.1"/>
    </source>
</evidence>
<reference evidence="2 5" key="2">
    <citation type="submission" date="2019-07" db="EMBL/GenBank/DDBJ databases">
        <title>Whole genome shotgun sequence of Lactobacillus siliginis NBRC 101315.</title>
        <authorList>
            <person name="Hosoyama A."/>
            <person name="Uohara A."/>
            <person name="Ohji S."/>
            <person name="Ichikawa N."/>
        </authorList>
    </citation>
    <scope>NUCLEOTIDE SEQUENCE [LARGE SCALE GENOMIC DNA]</scope>
    <source>
        <strain evidence="2 5">NBRC 101315</strain>
    </source>
</reference>
<feature type="transmembrane region" description="Helical" evidence="1">
    <location>
        <begin position="119"/>
        <end position="141"/>
    </location>
</feature>
<evidence type="ECO:0008006" key="6">
    <source>
        <dbReference type="Google" id="ProtNLM"/>
    </source>
</evidence>
<feature type="transmembrane region" description="Helical" evidence="1">
    <location>
        <begin position="269"/>
        <end position="288"/>
    </location>
</feature>
<feature type="transmembrane region" description="Helical" evidence="1">
    <location>
        <begin position="226"/>
        <end position="257"/>
    </location>
</feature>
<dbReference type="AlphaFoldDB" id="A0A0R2L0U7"/>
<dbReference type="RefSeq" id="WP_057810923.1">
    <property type="nucleotide sequence ID" value="NZ_BJUD01000007.1"/>
</dbReference>
<protein>
    <recommendedName>
        <fullName evidence="6">O-antigen polymerase</fullName>
    </recommendedName>
</protein>
<keyword evidence="1" id="KW-1133">Transmembrane helix</keyword>
<comment type="caution">
    <text evidence="3">The sequence shown here is derived from an EMBL/GenBank/DDBJ whole genome shotgun (WGS) entry which is preliminary data.</text>
</comment>
<proteinExistence type="predicted"/>
<name>A0A0R2L0U7_9LACO</name>
<feature type="transmembrane region" description="Helical" evidence="1">
    <location>
        <begin position="368"/>
        <end position="389"/>
    </location>
</feature>
<dbReference type="OrthoDB" id="2148748at2"/>
<dbReference type="STRING" id="348151.IV55_GL000302"/>
<reference evidence="3 4" key="1">
    <citation type="journal article" date="2015" name="Genome Announc.">
        <title>Expanding the biotechnology potential of lactobacilli through comparative genomics of 213 strains and associated genera.</title>
        <authorList>
            <person name="Sun Z."/>
            <person name="Harris H.M."/>
            <person name="McCann A."/>
            <person name="Guo C."/>
            <person name="Argimon S."/>
            <person name="Zhang W."/>
            <person name="Yang X."/>
            <person name="Jeffery I.B."/>
            <person name="Cooney J.C."/>
            <person name="Kagawa T.F."/>
            <person name="Liu W."/>
            <person name="Song Y."/>
            <person name="Salvetti E."/>
            <person name="Wrobel A."/>
            <person name="Rasinkangas P."/>
            <person name="Parkhill J."/>
            <person name="Rea M.C."/>
            <person name="O'Sullivan O."/>
            <person name="Ritari J."/>
            <person name="Douillard F.P."/>
            <person name="Paul Ross R."/>
            <person name="Yang R."/>
            <person name="Briner A.E."/>
            <person name="Felis G.E."/>
            <person name="de Vos W.M."/>
            <person name="Barrangou R."/>
            <person name="Klaenhammer T.R."/>
            <person name="Caufield P.W."/>
            <person name="Cui Y."/>
            <person name="Zhang H."/>
            <person name="O'Toole P.W."/>
        </authorList>
    </citation>
    <scope>NUCLEOTIDE SEQUENCE [LARGE SCALE GENOMIC DNA]</scope>
    <source>
        <strain evidence="3 4">DSM 22696</strain>
    </source>
</reference>
<dbReference type="EMBL" id="BJUD01000007">
    <property type="protein sequence ID" value="GEK28287.1"/>
    <property type="molecule type" value="Genomic_DNA"/>
</dbReference>
<dbReference type="Proteomes" id="UP000321429">
    <property type="component" value="Unassembled WGS sequence"/>
</dbReference>
<evidence type="ECO:0000313" key="4">
    <source>
        <dbReference type="Proteomes" id="UP000051139"/>
    </source>
</evidence>
<feature type="transmembrane region" description="Helical" evidence="1">
    <location>
        <begin position="26"/>
        <end position="43"/>
    </location>
</feature>
<feature type="transmembrane region" description="Helical" evidence="1">
    <location>
        <begin position="81"/>
        <end position="107"/>
    </location>
</feature>
<evidence type="ECO:0000313" key="5">
    <source>
        <dbReference type="Proteomes" id="UP000321429"/>
    </source>
</evidence>
<dbReference type="EMBL" id="JQCB01000010">
    <property type="protein sequence ID" value="KRN95315.1"/>
    <property type="molecule type" value="Genomic_DNA"/>
</dbReference>
<feature type="transmembrane region" description="Helical" evidence="1">
    <location>
        <begin position="55"/>
        <end position="75"/>
    </location>
</feature>
<feature type="transmembrane region" description="Helical" evidence="1">
    <location>
        <begin position="188"/>
        <end position="214"/>
    </location>
</feature>
<dbReference type="PATRIC" id="fig|348151.3.peg.308"/>